<feature type="domain" description="Protein kinase" evidence="6">
    <location>
        <begin position="1819"/>
        <end position="2133"/>
    </location>
</feature>
<evidence type="ECO:0000256" key="4">
    <source>
        <dbReference type="ARBA" id="ARBA00022840"/>
    </source>
</evidence>
<evidence type="ECO:0000259" key="6">
    <source>
        <dbReference type="PROSITE" id="PS50011"/>
    </source>
</evidence>
<keyword evidence="3 7" id="KW-0418">Kinase</keyword>
<dbReference type="InterPro" id="IPR011009">
    <property type="entry name" value="Kinase-like_dom_sf"/>
</dbReference>
<proteinExistence type="predicted"/>
<feature type="compositionally biased region" description="Low complexity" evidence="5">
    <location>
        <begin position="35"/>
        <end position="44"/>
    </location>
</feature>
<dbReference type="Pfam" id="PF00069">
    <property type="entry name" value="Pkinase"/>
    <property type="match status" value="1"/>
</dbReference>
<dbReference type="EMBL" id="KV893130">
    <property type="protein sequence ID" value="OON19668.1"/>
    <property type="molecule type" value="Genomic_DNA"/>
</dbReference>
<dbReference type="SMART" id="SM00220">
    <property type="entry name" value="S_TKc"/>
    <property type="match status" value="1"/>
</dbReference>
<feature type="region of interest" description="Disordered" evidence="5">
    <location>
        <begin position="657"/>
        <end position="730"/>
    </location>
</feature>
<gene>
    <name evidence="7" type="ORF">X801_04464</name>
</gene>
<evidence type="ECO:0000256" key="2">
    <source>
        <dbReference type="ARBA" id="ARBA00022741"/>
    </source>
</evidence>
<keyword evidence="8" id="KW-1185">Reference proteome</keyword>
<accession>A0A1S8WYZ8</accession>
<feature type="non-terminal residue" evidence="7">
    <location>
        <position position="2141"/>
    </location>
</feature>
<feature type="compositionally biased region" description="Polar residues" evidence="5">
    <location>
        <begin position="45"/>
        <end position="56"/>
    </location>
</feature>
<keyword evidence="2" id="KW-0547">Nucleotide-binding</keyword>
<organism evidence="7 8">
    <name type="scientific">Opisthorchis viverrini</name>
    <name type="common">Southeast Asian liver fluke</name>
    <dbReference type="NCBI Taxonomy" id="6198"/>
    <lineage>
        <taxon>Eukaryota</taxon>
        <taxon>Metazoa</taxon>
        <taxon>Spiralia</taxon>
        <taxon>Lophotrochozoa</taxon>
        <taxon>Platyhelminthes</taxon>
        <taxon>Trematoda</taxon>
        <taxon>Digenea</taxon>
        <taxon>Opisthorchiida</taxon>
        <taxon>Opisthorchiata</taxon>
        <taxon>Opisthorchiidae</taxon>
        <taxon>Opisthorchis</taxon>
    </lineage>
</organism>
<sequence length="2141" mass="237325">CLSSEPDGTPLSQPKSSTPNSDLPKTFTAPVNEVSSIIPTSSSSLPNQAATVTSNDPSSASPPPTVTPAEPSEPPTDPHKRGRKFLYRLAPLLKLTLPSRVERRRTQSVFNLQDEAAPTGKSGSYLHQNNQALSPRSSGIRTTACERQWIRHGTLVHHCVSFIEDKSLTGMGGSFASGTQRCTIGLALRNADLYVQRLWHELQLRVRGEQFEKELGHRVSLAKKVIAHLVSFDLSGTDSARQAEPSIYSESSSVPLASYIERIRIAHLAVADILEKADRVEQAWSSEARMTADIVDWILPEVWSRLTCLRQWSGRLLIIQRGLSQLCAFLHNCSSGTIRCSTHSRPQQGSNLHETEGFSEEIITCPLLAVGSNEAWKRLCRQFLLDSWYMCALPNHEQSPTQRGVSTEIPGGYSVALIRLNRLVDRLLTEIRGNRLGGRSPLPEPVPSRGKATQTCSPLHRNATTVKNVSSTIDLTMVVYPRRRVVHTFFTNSRGRTVYDMDWFFLVTSFPIYDDFLLHSCSLFQRIREPCLPARALCVKCSSENVISSVNSDPALLREPQPSGVNVGSSSQCAASPNHRVIQAQNNGSTAIELSTLTWWHTLRKKLQQRSPASYASVVKRRSWNGCISPLELNIPHSDGVQTPHVGGLPVKWEICSPSHSVSPHGRSTSSTPSPPSSPHRSDSDHSSVSTTPKSVSDNSSSSSSSLNSFPQTGCALAESPTSTTSEGTSYWSVDLPDIHPLEKSPSTSASPVSPVQQDVGLELGLPPLVFLWLCLARIPFYVTRESVTMKLEQYADRVNACTAPDRLSLIHLVHELRSLMITALRITRAYRRRLVVALKLNTVAQIPPVVPLLSTRSVLSWPPTETQSDDSDGESGVYASSHHRVPASKPVWFLEATEQVRQFLDDATSPNSLVKLIEAYSDCLVRLLDIECSTLKGSPSDLRSLVEREWDHIRRVYRQLHRCRGGIHYASLSGPGIIDQHRQTVELTFVRLCKNVIGFLSERFAPQLGVWARCAATDPFKYAGCPKDIPIWEEASQSSGPPATNLDSSASFHTEATRSLSTKSSPWICTGGVRNELFQEFNESWREIRAWLNCLLDLTAVVCNDLDTAVLMNLTIPASRPKTVGRNVPADAGQARTTTVPDVAIKCRSSSSKSMGKMIRELRQMGHVLLYSWDKSGSCQPSSSGWNFGCVFIWSPFLRHASASSTPHVSETHTCSRDNSLVIASSETRRAVRKHISMFVHRMAKQLIFKPRKPPPACFFPMPDLSGSDVRYVRPGKLRGLIKRIPAKNGFGGSVEYLLVCPGLPVKLWNGLAYNFMDVRGVPAYQSRSNHVRRSWYALQWLVALCCDSALSSTPLIHQDHHVSGLPISLTTWLLSDYPHAAWSLLRDSSDRLRRWLAFSCLNPSVLGGFKVGDEHLSVDENSPGTRACSFQMAPIMADLYNSVHSLRRNLCDLSARLQGSLLVMESHLRSYLDSTESAPRAFNEASALASPIHCGERPSPTRSGSVSDGRDAVTLYALGVDPVQRAFSVVFGFHKTLIRLLSIAPVRAPFYSEERDPSGERVSLHTRLVHLGVRLLRSWADYVTSRYPRGRGRIPRWANDACHFAYRLCQPRSVKFLDARKVSSLEATLNALIPHLVGERAAGESPTPVLHPHLVDHGPFSRCHSAAIPGRIHSPPCPNLPRPRRVHSLHGFLPNRKLSFHHQQSYKCAKSPCKAMGISISEETPYPSDIRRQKTLTLLAKLEARRDSQLRSLCLIGRTRLEQHHTPTKSSQTVVLHPGACGGNTPKDVEYFPTHLGRRHFPYTWNRGRLIGMVHFHHISRTNLIGATGKVFQAFNLQTQEMMAVKEIQLDHDFDDQSPVACPETLERLNSFRRECDLLSNLSHPALVRFLGADEQTPRVLRLFTELCSAGTLADVVKDSPSESLVRCYASDLASAIVYLHERGIVHRDIKPSNVFLVAHPAPIESARPNAIQNGATGPQDQSRRFLRMPLLKLGDFSHSLRLHSFSSNAHGIAGTVCYMAPEVCRSSKSGYGKPCDIWSYCCVLLELITGRRPWYHVPEMHGVFYKLCCDETPLLPKVKPESGEADGSVSLTPGASVYTSAEAFTLLRAGLTPDPSKRPTAPELFQFCFVQSPLSERR</sequence>
<dbReference type="InterPro" id="IPR008271">
    <property type="entry name" value="Ser/Thr_kinase_AS"/>
</dbReference>
<feature type="region of interest" description="Disordered" evidence="5">
    <location>
        <begin position="116"/>
        <end position="138"/>
    </location>
</feature>
<dbReference type="PROSITE" id="PS00108">
    <property type="entry name" value="PROTEIN_KINASE_ST"/>
    <property type="match status" value="1"/>
</dbReference>
<feature type="compositionally biased region" description="Polar residues" evidence="5">
    <location>
        <begin position="10"/>
        <end position="23"/>
    </location>
</feature>
<keyword evidence="4" id="KW-0067">ATP-binding</keyword>
<feature type="compositionally biased region" description="Polar residues" evidence="5">
    <location>
        <begin position="121"/>
        <end position="138"/>
    </location>
</feature>
<feature type="compositionally biased region" description="Pro residues" evidence="5">
    <location>
        <begin position="60"/>
        <end position="75"/>
    </location>
</feature>
<dbReference type="InterPro" id="IPR050538">
    <property type="entry name" value="MAP_kinase_kinase_kinase"/>
</dbReference>
<dbReference type="PANTHER" id="PTHR48016:SF56">
    <property type="entry name" value="MAPKK KINASE"/>
    <property type="match status" value="1"/>
</dbReference>
<dbReference type="PROSITE" id="PS50011">
    <property type="entry name" value="PROTEIN_KINASE_DOM"/>
    <property type="match status" value="1"/>
</dbReference>
<reference evidence="7 8" key="1">
    <citation type="submission" date="2015-03" db="EMBL/GenBank/DDBJ databases">
        <title>Draft genome of the nematode, Opisthorchis viverrini.</title>
        <authorList>
            <person name="Mitreva M."/>
        </authorList>
    </citation>
    <scope>NUCLEOTIDE SEQUENCE [LARGE SCALE GENOMIC DNA]</scope>
    <source>
        <strain evidence="7">Khon Kaen</strain>
    </source>
</reference>
<dbReference type="Proteomes" id="UP000243686">
    <property type="component" value="Unassembled WGS sequence"/>
</dbReference>
<feature type="compositionally biased region" description="Low complexity" evidence="5">
    <location>
        <begin position="719"/>
        <end position="730"/>
    </location>
</feature>
<dbReference type="SUPFAM" id="SSF56112">
    <property type="entry name" value="Protein kinase-like (PK-like)"/>
    <property type="match status" value="1"/>
</dbReference>
<feature type="region of interest" description="Disordered" evidence="5">
    <location>
        <begin position="1"/>
        <end position="82"/>
    </location>
</feature>
<evidence type="ECO:0000256" key="1">
    <source>
        <dbReference type="ARBA" id="ARBA00022679"/>
    </source>
</evidence>
<evidence type="ECO:0000256" key="5">
    <source>
        <dbReference type="SAM" id="MobiDB-lite"/>
    </source>
</evidence>
<evidence type="ECO:0000313" key="8">
    <source>
        <dbReference type="Proteomes" id="UP000243686"/>
    </source>
</evidence>
<dbReference type="GO" id="GO:0005524">
    <property type="term" value="F:ATP binding"/>
    <property type="evidence" value="ECO:0007669"/>
    <property type="project" value="UniProtKB-KW"/>
</dbReference>
<feature type="compositionally biased region" description="Low complexity" evidence="5">
    <location>
        <begin position="687"/>
        <end position="709"/>
    </location>
</feature>
<evidence type="ECO:0000256" key="3">
    <source>
        <dbReference type="ARBA" id="ARBA00022777"/>
    </source>
</evidence>
<keyword evidence="1" id="KW-0808">Transferase</keyword>
<feature type="non-terminal residue" evidence="7">
    <location>
        <position position="1"/>
    </location>
</feature>
<dbReference type="GO" id="GO:0004672">
    <property type="term" value="F:protein kinase activity"/>
    <property type="evidence" value="ECO:0007669"/>
    <property type="project" value="InterPro"/>
</dbReference>
<dbReference type="Gene3D" id="1.10.510.10">
    <property type="entry name" value="Transferase(Phosphotransferase) domain 1"/>
    <property type="match status" value="1"/>
</dbReference>
<evidence type="ECO:0000313" key="7">
    <source>
        <dbReference type="EMBL" id="OON19668.1"/>
    </source>
</evidence>
<dbReference type="PANTHER" id="PTHR48016">
    <property type="entry name" value="MAP KINASE KINASE KINASE SSK2-RELATED-RELATED"/>
    <property type="match status" value="1"/>
</dbReference>
<name>A0A1S8WYZ8_OPIVI</name>
<feature type="region of interest" description="Disordered" evidence="5">
    <location>
        <begin position="862"/>
        <end position="881"/>
    </location>
</feature>
<dbReference type="InterPro" id="IPR000719">
    <property type="entry name" value="Prot_kinase_dom"/>
</dbReference>
<protein>
    <submittedName>
        <fullName evidence="7">Kinase domain protein</fullName>
    </submittedName>
</protein>
<feature type="compositionally biased region" description="Low complexity" evidence="5">
    <location>
        <begin position="663"/>
        <end position="672"/>
    </location>
</feature>